<organism evidence="7 8">
    <name type="scientific">Candidatus Beckwithbacteria bacterium CG10_big_fil_rev_8_21_14_0_10_34_10</name>
    <dbReference type="NCBI Taxonomy" id="1974495"/>
    <lineage>
        <taxon>Bacteria</taxon>
        <taxon>Candidatus Beckwithiibacteriota</taxon>
    </lineage>
</organism>
<keyword evidence="4" id="KW-0456">Lyase</keyword>
<dbReference type="SUPFAM" id="SSF53732">
    <property type="entry name" value="Aconitase iron-sulfur domain"/>
    <property type="match status" value="1"/>
</dbReference>
<accession>A0A2H0W8K9</accession>
<dbReference type="InterPro" id="IPR050067">
    <property type="entry name" value="IPM_dehydratase_rel_enz"/>
</dbReference>
<dbReference type="PANTHER" id="PTHR43822">
    <property type="entry name" value="HOMOACONITASE, MITOCHONDRIAL-RELATED"/>
    <property type="match status" value="1"/>
</dbReference>
<protein>
    <submittedName>
        <fullName evidence="7">Uncharacterized protein</fullName>
    </submittedName>
</protein>
<keyword evidence="2" id="KW-0408">Iron</keyword>
<dbReference type="PRINTS" id="PR00415">
    <property type="entry name" value="ACONITASE"/>
</dbReference>
<dbReference type="GO" id="GO:0016829">
    <property type="term" value="F:lyase activity"/>
    <property type="evidence" value="ECO:0007669"/>
    <property type="project" value="UniProtKB-KW"/>
</dbReference>
<dbReference type="Pfam" id="PF00330">
    <property type="entry name" value="Aconitase"/>
    <property type="match status" value="1"/>
</dbReference>
<sequence length="612" mass="66841">MSERILFLLDSGHSLIAKDYHEELYAQLLPLDHLRPDINTDELFPAKRCLFFEELGDYLLTGDRHHLLAEGDVKAYLPTVLVGGENFGCGSAREHPQIGMKNIGIELIIAPSFDTTFRNNCTAMGILTSTDTSLAGELLNGDPLDRTRIMTEFQGIEGDILSTGGLLNYTRERLKGIIPPLEITTGPRPMTMAEKIIANHLSKIRGEDTWVKPGDQAIIPVDSRMSYEVFTPLIASLLKENLAEFPVSDPASIFLFADHFVENIGNPNHPVNNLLLNQSQFSQEKAIVCHTDGIGHNLMIERFLLPGQLAIGTDSHSSMWGALGTLGIPVGATSMAAAFISKDHLITVPSLVRIDLKGNLPSGCSARDISLYLSQVIPLTKIRGKIIEFRLDGQDWNLDELAVLTCTAKEMGALTAIIEPNETIIEFLKKNRKLAENIEDLIVKSDPEAKYDHIFSIQTREVEPMIALPGNPNNTIPISELEEKPIIDKAYIGGCVGGKLSDLISAAKILKGKKINPETTLFVQPATRDILEKATQLGIVKILSQAGAIILNPNCGACIGQGQGRIEKGEIGIYNTTRNYPGRVGEGEVYLSSAETVASSAIQGRICSFEEI</sequence>
<dbReference type="GO" id="GO:0046872">
    <property type="term" value="F:metal ion binding"/>
    <property type="evidence" value="ECO:0007669"/>
    <property type="project" value="UniProtKB-KW"/>
</dbReference>
<evidence type="ECO:0000256" key="1">
    <source>
        <dbReference type="ARBA" id="ARBA00022723"/>
    </source>
</evidence>
<reference evidence="8" key="1">
    <citation type="submission" date="2017-09" db="EMBL/GenBank/DDBJ databases">
        <title>Depth-based differentiation of microbial function through sediment-hosted aquifers and enrichment of novel symbionts in the deep terrestrial subsurface.</title>
        <authorList>
            <person name="Probst A.J."/>
            <person name="Ladd B."/>
            <person name="Jarett J.K."/>
            <person name="Geller-Mcgrath D.E."/>
            <person name="Sieber C.M.K."/>
            <person name="Emerson J.B."/>
            <person name="Anantharaman K."/>
            <person name="Thomas B.C."/>
            <person name="Malmstrom R."/>
            <person name="Stieglmeier M."/>
            <person name="Klingl A."/>
            <person name="Woyke T."/>
            <person name="Ryan C.M."/>
            <person name="Banfield J.F."/>
        </authorList>
    </citation>
    <scope>NUCLEOTIDE SEQUENCE [LARGE SCALE GENOMIC DNA]</scope>
</reference>
<proteinExistence type="predicted"/>
<dbReference type="PANTHER" id="PTHR43822:SF2">
    <property type="entry name" value="HOMOACONITASE, MITOCHONDRIAL"/>
    <property type="match status" value="1"/>
</dbReference>
<evidence type="ECO:0000313" key="7">
    <source>
        <dbReference type="EMBL" id="PIS09004.1"/>
    </source>
</evidence>
<evidence type="ECO:0000259" key="5">
    <source>
        <dbReference type="Pfam" id="PF00330"/>
    </source>
</evidence>
<dbReference type="InterPro" id="IPR015928">
    <property type="entry name" value="Aconitase/3IPM_dehydase_swvl"/>
</dbReference>
<dbReference type="GO" id="GO:0170034">
    <property type="term" value="P:L-amino acid biosynthetic process"/>
    <property type="evidence" value="ECO:0007669"/>
    <property type="project" value="UniProtKB-ARBA"/>
</dbReference>
<dbReference type="AlphaFoldDB" id="A0A2H0W8K9"/>
<dbReference type="GO" id="GO:0051536">
    <property type="term" value="F:iron-sulfur cluster binding"/>
    <property type="evidence" value="ECO:0007669"/>
    <property type="project" value="UniProtKB-KW"/>
</dbReference>
<evidence type="ECO:0000256" key="2">
    <source>
        <dbReference type="ARBA" id="ARBA00023004"/>
    </source>
</evidence>
<keyword evidence="3" id="KW-0411">Iron-sulfur</keyword>
<name>A0A2H0W8K9_9BACT</name>
<comment type="caution">
    <text evidence="7">The sequence shown here is derived from an EMBL/GenBank/DDBJ whole genome shotgun (WGS) entry which is preliminary data.</text>
</comment>
<dbReference type="Gene3D" id="3.30.499.10">
    <property type="entry name" value="Aconitase, domain 3"/>
    <property type="match status" value="2"/>
</dbReference>
<gene>
    <name evidence="7" type="ORF">COT75_04045</name>
</gene>
<feature type="domain" description="Aconitase A/isopropylmalate dehydratase small subunit swivel" evidence="6">
    <location>
        <begin position="77"/>
        <end position="128"/>
    </location>
</feature>
<dbReference type="Proteomes" id="UP000230093">
    <property type="component" value="Unassembled WGS sequence"/>
</dbReference>
<dbReference type="Pfam" id="PF00694">
    <property type="entry name" value="Aconitase_C"/>
    <property type="match status" value="1"/>
</dbReference>
<evidence type="ECO:0000256" key="4">
    <source>
        <dbReference type="ARBA" id="ARBA00023239"/>
    </source>
</evidence>
<dbReference type="GO" id="GO:0170038">
    <property type="term" value="P:proteinogenic amino acid biosynthetic process"/>
    <property type="evidence" value="ECO:0007669"/>
    <property type="project" value="UniProtKB-ARBA"/>
</dbReference>
<evidence type="ECO:0000313" key="8">
    <source>
        <dbReference type="Proteomes" id="UP000230093"/>
    </source>
</evidence>
<feature type="domain" description="Aconitase/3-isopropylmalate dehydratase large subunit alpha/beta/alpha" evidence="5">
    <location>
        <begin position="271"/>
        <end position="604"/>
    </location>
</feature>
<dbReference type="InterPro" id="IPR036008">
    <property type="entry name" value="Aconitase_4Fe-4S_dom"/>
</dbReference>
<keyword evidence="1" id="KW-0479">Metal-binding</keyword>
<dbReference type="SUPFAM" id="SSF52016">
    <property type="entry name" value="LeuD/IlvD-like"/>
    <property type="match status" value="1"/>
</dbReference>
<dbReference type="Gene3D" id="3.20.19.10">
    <property type="entry name" value="Aconitase, domain 4"/>
    <property type="match status" value="1"/>
</dbReference>
<dbReference type="EMBL" id="PEZT01000023">
    <property type="protein sequence ID" value="PIS09004.1"/>
    <property type="molecule type" value="Genomic_DNA"/>
</dbReference>
<dbReference type="InterPro" id="IPR015931">
    <property type="entry name" value="Acnase/IPM_dHydase_lsu_aba_1/3"/>
</dbReference>
<dbReference type="InterPro" id="IPR001030">
    <property type="entry name" value="Acoase/IPM_deHydtase_lsu_aba"/>
</dbReference>
<evidence type="ECO:0000256" key="3">
    <source>
        <dbReference type="ARBA" id="ARBA00023014"/>
    </source>
</evidence>
<evidence type="ECO:0000259" key="6">
    <source>
        <dbReference type="Pfam" id="PF00694"/>
    </source>
</evidence>
<dbReference type="InterPro" id="IPR000573">
    <property type="entry name" value="AconitaseA/IPMdHydase_ssu_swvl"/>
</dbReference>